<protein>
    <submittedName>
        <fullName evidence="2">Resolvase</fullName>
    </submittedName>
</protein>
<comment type="caution">
    <text evidence="2">The sequence shown here is derived from an EMBL/GenBank/DDBJ whole genome shotgun (WGS) entry which is preliminary data.</text>
</comment>
<keyword evidence="3" id="KW-1185">Reference proteome</keyword>
<proteinExistence type="predicted"/>
<organism evidence="2 3">
    <name type="scientific">Microbacterium gallinarum</name>
    <dbReference type="NCBI Taxonomy" id="2762209"/>
    <lineage>
        <taxon>Bacteria</taxon>
        <taxon>Bacillati</taxon>
        <taxon>Actinomycetota</taxon>
        <taxon>Actinomycetes</taxon>
        <taxon>Micrococcales</taxon>
        <taxon>Microbacteriaceae</taxon>
        <taxon>Microbacterium</taxon>
    </lineage>
</organism>
<gene>
    <name evidence="2" type="ORF">H9622_06015</name>
</gene>
<dbReference type="Proteomes" id="UP000602532">
    <property type="component" value="Unassembled WGS sequence"/>
</dbReference>
<evidence type="ECO:0000256" key="1">
    <source>
        <dbReference type="SAM" id="MobiDB-lite"/>
    </source>
</evidence>
<evidence type="ECO:0000313" key="2">
    <source>
        <dbReference type="EMBL" id="MBD8023148.1"/>
    </source>
</evidence>
<feature type="region of interest" description="Disordered" evidence="1">
    <location>
        <begin position="1"/>
        <end position="52"/>
    </location>
</feature>
<sequence length="97" mass="10768">MTPDVSRTIPEASRATQPLEATRNTRVKPGMPRLHATMARSERPRPAAARSCSSVLTVRGMRPTTVRCRPAEITAVRKARDTTRWVDRGRTVTTTTP</sequence>
<reference evidence="2 3" key="1">
    <citation type="submission" date="2020-08" db="EMBL/GenBank/DDBJ databases">
        <title>A Genomic Blueprint of the Chicken Gut Microbiome.</title>
        <authorList>
            <person name="Gilroy R."/>
            <person name="Ravi A."/>
            <person name="Getino M."/>
            <person name="Pursley I."/>
            <person name="Horton D.L."/>
            <person name="Alikhan N.-F."/>
            <person name="Baker D."/>
            <person name="Gharbi K."/>
            <person name="Hall N."/>
            <person name="Watson M."/>
            <person name="Adriaenssens E.M."/>
            <person name="Foster-Nyarko E."/>
            <person name="Jarju S."/>
            <person name="Secka A."/>
            <person name="Antonio M."/>
            <person name="Oren A."/>
            <person name="Chaudhuri R."/>
            <person name="La Ragione R.M."/>
            <person name="Hildebrand F."/>
            <person name="Pallen M.J."/>
        </authorList>
    </citation>
    <scope>NUCLEOTIDE SEQUENCE [LARGE SCALE GENOMIC DNA]</scope>
    <source>
        <strain evidence="2 3">Sa1CUA4</strain>
    </source>
</reference>
<name>A0ABR8X1J2_9MICO</name>
<accession>A0ABR8X1J2</accession>
<evidence type="ECO:0000313" key="3">
    <source>
        <dbReference type="Proteomes" id="UP000602532"/>
    </source>
</evidence>
<dbReference type="EMBL" id="JACSPM010000001">
    <property type="protein sequence ID" value="MBD8023148.1"/>
    <property type="molecule type" value="Genomic_DNA"/>
</dbReference>